<dbReference type="GO" id="GO:0050479">
    <property type="term" value="F:glyceryl-ether monooxygenase activity"/>
    <property type="evidence" value="ECO:0007669"/>
    <property type="project" value="TreeGrafter"/>
</dbReference>
<dbReference type="Proteomes" id="UP000444185">
    <property type="component" value="Unassembled WGS sequence"/>
</dbReference>
<evidence type="ECO:0000256" key="1">
    <source>
        <dbReference type="ARBA" id="ARBA00004127"/>
    </source>
</evidence>
<keyword evidence="4" id="KW-0560">Oxidoreductase</keyword>
<evidence type="ECO:0000256" key="3">
    <source>
        <dbReference type="ARBA" id="ARBA00022989"/>
    </source>
</evidence>
<keyword evidence="3 7" id="KW-1133">Transmembrane helix</keyword>
<keyword evidence="6 7" id="KW-0472">Membrane</keyword>
<dbReference type="Pfam" id="PF04116">
    <property type="entry name" value="FA_hydroxylase"/>
    <property type="match status" value="1"/>
</dbReference>
<evidence type="ECO:0000256" key="5">
    <source>
        <dbReference type="ARBA" id="ARBA00023098"/>
    </source>
</evidence>
<dbReference type="PANTHER" id="PTHR21624">
    <property type="entry name" value="STEROL DESATURASE-RELATED PROTEIN"/>
    <property type="match status" value="1"/>
</dbReference>
<evidence type="ECO:0000259" key="8">
    <source>
        <dbReference type="Pfam" id="PF04116"/>
    </source>
</evidence>
<evidence type="ECO:0000256" key="6">
    <source>
        <dbReference type="ARBA" id="ARBA00023136"/>
    </source>
</evidence>
<keyword evidence="5" id="KW-0443">Lipid metabolism</keyword>
<dbReference type="GO" id="GO:0008610">
    <property type="term" value="P:lipid biosynthetic process"/>
    <property type="evidence" value="ECO:0007669"/>
    <property type="project" value="InterPro"/>
</dbReference>
<feature type="domain" description="Fatty acid hydroxylase" evidence="8">
    <location>
        <begin position="94"/>
        <end position="226"/>
    </location>
</feature>
<dbReference type="EMBL" id="WTYF01000004">
    <property type="protein sequence ID" value="MXO50637.1"/>
    <property type="molecule type" value="Genomic_DNA"/>
</dbReference>
<comment type="caution">
    <text evidence="9">The sequence shown here is derived from an EMBL/GenBank/DDBJ whole genome shotgun (WGS) entry which is preliminary data.</text>
</comment>
<sequence length="275" mass="30956">MEIFYEPLRSTLNLLLLAGFFFGSLALLVKRTGLLDAMVRTRKEFTTNLSLALINLVLLAPLLALPSGAIREALGMGALFAPFWESLPAPLTVLAAFLLYDFVVYWRHRFEHSPLLWRIHATHHADTALSWLSVQRKHPLSKLLSVCVDISLLLLLGLPEWSIGLAGLVIAFWGFFVHCDVPWTLGIFGRVLLSPAAHRLHHIRDEELMGTNYGNTLTLWDKMFGSYCDPTPYLNCETGIAEGTRNLGGELLRPFEKRYWTRRKDPAAEETEAAA</sequence>
<comment type="subcellular location">
    <subcellularLocation>
        <location evidence="1">Endomembrane system</location>
        <topology evidence="1">Multi-pass membrane protein</topology>
    </subcellularLocation>
</comment>
<dbReference type="OrthoDB" id="9770329at2"/>
<dbReference type="GO" id="GO:0016020">
    <property type="term" value="C:membrane"/>
    <property type="evidence" value="ECO:0007669"/>
    <property type="project" value="GOC"/>
</dbReference>
<evidence type="ECO:0000256" key="4">
    <source>
        <dbReference type="ARBA" id="ARBA00023002"/>
    </source>
</evidence>
<evidence type="ECO:0000313" key="10">
    <source>
        <dbReference type="Proteomes" id="UP000444185"/>
    </source>
</evidence>
<keyword evidence="2 7" id="KW-0812">Transmembrane</keyword>
<feature type="transmembrane region" description="Helical" evidence="7">
    <location>
        <begin position="87"/>
        <end position="106"/>
    </location>
</feature>
<evidence type="ECO:0000256" key="7">
    <source>
        <dbReference type="SAM" id="Phobius"/>
    </source>
</evidence>
<organism evidence="9 10">
    <name type="scientific">Qipengyuania gaetbuli</name>
    <dbReference type="NCBI Taxonomy" id="266952"/>
    <lineage>
        <taxon>Bacteria</taxon>
        <taxon>Pseudomonadati</taxon>
        <taxon>Pseudomonadota</taxon>
        <taxon>Alphaproteobacteria</taxon>
        <taxon>Sphingomonadales</taxon>
        <taxon>Erythrobacteraceae</taxon>
        <taxon>Qipengyuania</taxon>
    </lineage>
</organism>
<dbReference type="RefSeq" id="WP_160607216.1">
    <property type="nucleotide sequence ID" value="NZ_WTYF01000004.1"/>
</dbReference>
<proteinExistence type="predicted"/>
<accession>A0A844XZM0</accession>
<feature type="transmembrane region" description="Helical" evidence="7">
    <location>
        <begin position="12"/>
        <end position="29"/>
    </location>
</feature>
<reference evidence="9 10" key="1">
    <citation type="submission" date="2019-12" db="EMBL/GenBank/DDBJ databases">
        <title>Genomic-based taxomic classification of the family Erythrobacteraceae.</title>
        <authorList>
            <person name="Xu L."/>
        </authorList>
    </citation>
    <scope>NUCLEOTIDE SEQUENCE [LARGE SCALE GENOMIC DNA]</scope>
    <source>
        <strain evidence="9 10">DSM 16225</strain>
    </source>
</reference>
<protein>
    <submittedName>
        <fullName evidence="9">Sterol desaturase family protein</fullName>
    </submittedName>
</protein>
<name>A0A844XZM0_9SPHN</name>
<gene>
    <name evidence="9" type="ORF">GRI42_04880</name>
</gene>
<dbReference type="InterPro" id="IPR006694">
    <property type="entry name" value="Fatty_acid_hydroxylase"/>
</dbReference>
<dbReference type="AlphaFoldDB" id="A0A844XZM0"/>
<dbReference type="GO" id="GO:0012505">
    <property type="term" value="C:endomembrane system"/>
    <property type="evidence" value="ECO:0007669"/>
    <property type="project" value="UniProtKB-SubCell"/>
</dbReference>
<dbReference type="GO" id="GO:0006643">
    <property type="term" value="P:membrane lipid metabolic process"/>
    <property type="evidence" value="ECO:0007669"/>
    <property type="project" value="TreeGrafter"/>
</dbReference>
<dbReference type="InterPro" id="IPR051689">
    <property type="entry name" value="Sterol_desaturase/TMEM195"/>
</dbReference>
<evidence type="ECO:0000313" key="9">
    <source>
        <dbReference type="EMBL" id="MXO50637.1"/>
    </source>
</evidence>
<dbReference type="GO" id="GO:0005506">
    <property type="term" value="F:iron ion binding"/>
    <property type="evidence" value="ECO:0007669"/>
    <property type="project" value="InterPro"/>
</dbReference>
<feature type="transmembrane region" description="Helical" evidence="7">
    <location>
        <begin position="49"/>
        <end position="67"/>
    </location>
</feature>
<dbReference type="PANTHER" id="PTHR21624:SF1">
    <property type="entry name" value="ALKYLGLYCEROL MONOOXYGENASE"/>
    <property type="match status" value="1"/>
</dbReference>
<keyword evidence="10" id="KW-1185">Reference proteome</keyword>
<evidence type="ECO:0000256" key="2">
    <source>
        <dbReference type="ARBA" id="ARBA00022692"/>
    </source>
</evidence>